<keyword evidence="5" id="KW-1185">Reference proteome</keyword>
<dbReference type="CDD" id="cd05483">
    <property type="entry name" value="retropepsin_like_bacteria"/>
    <property type="match status" value="1"/>
</dbReference>
<dbReference type="InterPro" id="IPR036034">
    <property type="entry name" value="PDZ_sf"/>
</dbReference>
<organism evidence="4 5">
    <name type="scientific">Phaeodactylibacter xiamenensis</name>
    <dbReference type="NCBI Taxonomy" id="1524460"/>
    <lineage>
        <taxon>Bacteria</taxon>
        <taxon>Pseudomonadati</taxon>
        <taxon>Bacteroidota</taxon>
        <taxon>Saprospiria</taxon>
        <taxon>Saprospirales</taxon>
        <taxon>Haliscomenobacteraceae</taxon>
        <taxon>Phaeodactylibacter</taxon>
    </lineage>
</organism>
<sequence>MPKPNDLFATPFLRCLRVVLTALWLAGGPVSYAQYTDLEITGGKTKIDLPFRYTNGFIVVPVVFENWFPLNFIFDTGAEHTILSQREITDLLQLEYRRRFTLIGSDLSREFYAYLVSGINLQAGSVLAKNRSILVLEEDYLRFEDYTGVEIHGILGADFFRRFVVEIDYRRQLITLYDPREFVKPGKGFTPVAANFRKSKPYVFPEVALRQGDTSTLKLLLDTGAALPLLINTDSDPGLVLPERVIPSNLGAGLGGFLRGYQGKVSSLEIPPYQFSSVVTSYQEIMLGTAIDSSSLDQRNGILGNEILRRFTVILDYVREEVYLEPNKNYDDEFKVDRSGMLVIATGPGLRDFLIYSVIEGSPAHEAGLKPGDEIRRINWVPTSFLTLSSIINRLQKPSGKRLRIVVRRDKERIKTSFVLRDLI</sequence>
<dbReference type="PROSITE" id="PS00141">
    <property type="entry name" value="ASP_PROTEASE"/>
    <property type="match status" value="1"/>
</dbReference>
<evidence type="ECO:0000259" key="2">
    <source>
        <dbReference type="PROSITE" id="PS50106"/>
    </source>
</evidence>
<dbReference type="InterPro" id="IPR041489">
    <property type="entry name" value="PDZ_6"/>
</dbReference>
<evidence type="ECO:0000259" key="3">
    <source>
        <dbReference type="PROSITE" id="PS50175"/>
    </source>
</evidence>
<name>A0A098S711_9BACT</name>
<dbReference type="InterPro" id="IPR021109">
    <property type="entry name" value="Peptidase_aspartic_dom_sf"/>
</dbReference>
<dbReference type="GO" id="GO:0004190">
    <property type="term" value="F:aspartic-type endopeptidase activity"/>
    <property type="evidence" value="ECO:0007669"/>
    <property type="project" value="InterPro"/>
</dbReference>
<dbReference type="Proteomes" id="UP000029736">
    <property type="component" value="Unassembled WGS sequence"/>
</dbReference>
<keyword evidence="1" id="KW-0378">Hydrolase</keyword>
<gene>
    <name evidence="4" type="ORF">IX84_12175</name>
</gene>
<proteinExistence type="predicted"/>
<dbReference type="Gene3D" id="2.30.42.10">
    <property type="match status" value="1"/>
</dbReference>
<evidence type="ECO:0000313" key="4">
    <source>
        <dbReference type="EMBL" id="KGE87880.1"/>
    </source>
</evidence>
<dbReference type="PROSITE" id="PS50175">
    <property type="entry name" value="ASP_PROT_RETROV"/>
    <property type="match status" value="1"/>
</dbReference>
<evidence type="ECO:0000256" key="1">
    <source>
        <dbReference type="ARBA" id="ARBA00022801"/>
    </source>
</evidence>
<dbReference type="Pfam" id="PF13650">
    <property type="entry name" value="Asp_protease_2"/>
    <property type="match status" value="1"/>
</dbReference>
<dbReference type="InterPro" id="IPR034122">
    <property type="entry name" value="Retropepsin-like_bacterial"/>
</dbReference>
<feature type="domain" description="Peptidase A2" evidence="3">
    <location>
        <begin position="70"/>
        <end position="120"/>
    </location>
</feature>
<evidence type="ECO:0008006" key="6">
    <source>
        <dbReference type="Google" id="ProtNLM"/>
    </source>
</evidence>
<dbReference type="SMART" id="SM00228">
    <property type="entry name" value="PDZ"/>
    <property type="match status" value="1"/>
</dbReference>
<dbReference type="SUPFAM" id="SSF50630">
    <property type="entry name" value="Acid proteases"/>
    <property type="match status" value="1"/>
</dbReference>
<reference evidence="4 5" key="1">
    <citation type="journal article" date="2014" name="Int. J. Syst. Evol. Microbiol.">
        <title>Phaeodactylibacter xiamenensis gen. nov., sp. nov., a member of the family Saprospiraceae isolated from the marine alga Phaeodactylum tricornutum.</title>
        <authorList>
            <person name="Chen Z.Jr."/>
            <person name="Lei X."/>
            <person name="Lai Q."/>
            <person name="Li Y."/>
            <person name="Zhang B."/>
            <person name="Zhang J."/>
            <person name="Zhang H."/>
            <person name="Yang L."/>
            <person name="Zheng W."/>
            <person name="Tian Y."/>
            <person name="Yu Z."/>
            <person name="Xu H.Jr."/>
            <person name="Zheng T."/>
        </authorList>
    </citation>
    <scope>NUCLEOTIDE SEQUENCE [LARGE SCALE GENOMIC DNA]</scope>
    <source>
        <strain evidence="4 5">KD52</strain>
    </source>
</reference>
<dbReference type="STRING" id="1524460.IX84_12175"/>
<protein>
    <recommendedName>
        <fullName evidence="6">PDZ domain-containing protein</fullName>
    </recommendedName>
</protein>
<comment type="caution">
    <text evidence="4">The sequence shown here is derived from an EMBL/GenBank/DDBJ whole genome shotgun (WGS) entry which is preliminary data.</text>
</comment>
<dbReference type="OrthoDB" id="3521766at2"/>
<dbReference type="InterPro" id="IPR001995">
    <property type="entry name" value="Peptidase_A2_cat"/>
</dbReference>
<dbReference type="RefSeq" id="WP_081968718.1">
    <property type="nucleotide sequence ID" value="NZ_JBKAGJ010000012.1"/>
</dbReference>
<dbReference type="InterPro" id="IPR001478">
    <property type="entry name" value="PDZ"/>
</dbReference>
<feature type="domain" description="PDZ" evidence="2">
    <location>
        <begin position="333"/>
        <end position="410"/>
    </location>
</feature>
<dbReference type="Pfam" id="PF17820">
    <property type="entry name" value="PDZ_6"/>
    <property type="match status" value="1"/>
</dbReference>
<accession>A0A098S711</accession>
<evidence type="ECO:0000313" key="5">
    <source>
        <dbReference type="Proteomes" id="UP000029736"/>
    </source>
</evidence>
<dbReference type="InterPro" id="IPR001969">
    <property type="entry name" value="Aspartic_peptidase_AS"/>
</dbReference>
<dbReference type="EMBL" id="JPOS01000029">
    <property type="protein sequence ID" value="KGE87880.1"/>
    <property type="molecule type" value="Genomic_DNA"/>
</dbReference>
<dbReference type="GO" id="GO:0006508">
    <property type="term" value="P:proteolysis"/>
    <property type="evidence" value="ECO:0007669"/>
    <property type="project" value="InterPro"/>
</dbReference>
<dbReference type="PROSITE" id="PS50106">
    <property type="entry name" value="PDZ"/>
    <property type="match status" value="1"/>
</dbReference>
<dbReference type="Gene3D" id="2.40.70.10">
    <property type="entry name" value="Acid Proteases"/>
    <property type="match status" value="1"/>
</dbReference>
<dbReference type="AlphaFoldDB" id="A0A098S711"/>
<dbReference type="SUPFAM" id="SSF50156">
    <property type="entry name" value="PDZ domain-like"/>
    <property type="match status" value="1"/>
</dbReference>